<evidence type="ECO:0000313" key="2">
    <source>
        <dbReference type="Ensembl" id="ENSCHIP00000014013.1"/>
    </source>
</evidence>
<sequence>MSAEGPEATSVEEQKEMEDKVTSPGRAEEAKLKAKYPHLGKKKQLWKGNKIFLFWELQQEQQLPTAAPGKTEVTGDHIPIPKGLPQWKPSLVASKLAGCLKELNCMNLLIPIISP</sequence>
<dbReference type="Ensembl" id="ENSCHIT00000021806.1">
    <property type="protein sequence ID" value="ENSCHIP00000014013.1"/>
    <property type="gene ID" value="ENSCHIG00000015212.1"/>
</dbReference>
<reference evidence="2" key="2">
    <citation type="submission" date="2025-08" db="UniProtKB">
        <authorList>
            <consortium name="Ensembl"/>
        </authorList>
    </citation>
    <scope>IDENTIFICATION</scope>
</reference>
<name>A0A452EPK6_CAPHI</name>
<reference evidence="2" key="3">
    <citation type="submission" date="2025-09" db="UniProtKB">
        <authorList>
            <consortium name="Ensembl"/>
        </authorList>
    </citation>
    <scope>IDENTIFICATION</scope>
</reference>
<dbReference type="GeneTree" id="ENSGT00940000154555"/>
<reference evidence="3" key="1">
    <citation type="submission" date="2016-04" db="EMBL/GenBank/DDBJ databases">
        <title>Polished mammalian reference genomes with single-molecule sequencing and chromosome conformation capture applied to the Capra hircus genome.</title>
        <authorList>
            <person name="Bickhart D.M."/>
            <person name="Koren S."/>
            <person name="Rosen B."/>
            <person name="Hastie A."/>
            <person name="Liachko I."/>
            <person name="Sullivan S.T."/>
            <person name="Burton J."/>
            <person name="Sayre B.L."/>
            <person name="Huson H.J."/>
            <person name="Lee J."/>
            <person name="Lam E."/>
            <person name="Kelley C.M."/>
            <person name="Hutchison J.L."/>
            <person name="Zhou Y."/>
            <person name="Sun J."/>
            <person name="Crisa A."/>
            <person name="Schwartz J.C."/>
            <person name="Hammond J.A."/>
            <person name="Schroeder S.G."/>
            <person name="Liu G.E."/>
            <person name="Dunham M."/>
            <person name="Shendure J."/>
            <person name="Sonstegard T.S."/>
            <person name="Phillippy A.M."/>
            <person name="Van Tassell C.P."/>
            <person name="Smith T.P."/>
        </authorList>
    </citation>
    <scope>NUCLEOTIDE SEQUENCE [LARGE SCALE GENOMIC DNA]</scope>
</reference>
<feature type="region of interest" description="Disordered" evidence="1">
    <location>
        <begin position="1"/>
        <end position="34"/>
    </location>
</feature>
<dbReference type="Proteomes" id="UP000291000">
    <property type="component" value="Unassembled WGS sequence"/>
</dbReference>
<keyword evidence="3" id="KW-1185">Reference proteome</keyword>
<evidence type="ECO:0000256" key="1">
    <source>
        <dbReference type="SAM" id="MobiDB-lite"/>
    </source>
</evidence>
<feature type="compositionally biased region" description="Basic and acidic residues" evidence="1">
    <location>
        <begin position="12"/>
        <end position="32"/>
    </location>
</feature>
<organism evidence="2 3">
    <name type="scientific">Capra hircus</name>
    <name type="common">Goat</name>
    <dbReference type="NCBI Taxonomy" id="9925"/>
    <lineage>
        <taxon>Eukaryota</taxon>
        <taxon>Metazoa</taxon>
        <taxon>Chordata</taxon>
        <taxon>Craniata</taxon>
        <taxon>Vertebrata</taxon>
        <taxon>Euteleostomi</taxon>
        <taxon>Mammalia</taxon>
        <taxon>Eutheria</taxon>
        <taxon>Laurasiatheria</taxon>
        <taxon>Artiodactyla</taxon>
        <taxon>Ruminantia</taxon>
        <taxon>Pecora</taxon>
        <taxon>Bovidae</taxon>
        <taxon>Caprinae</taxon>
        <taxon>Capra</taxon>
    </lineage>
</organism>
<dbReference type="Bgee" id="ENSCHIG00000015212">
    <property type="expression patterns" value="Expressed in frontal cortex and 17 other cell types or tissues"/>
</dbReference>
<protein>
    <submittedName>
        <fullName evidence="2">Uncharacterized protein</fullName>
    </submittedName>
</protein>
<evidence type="ECO:0000313" key="3">
    <source>
        <dbReference type="Proteomes" id="UP000291000"/>
    </source>
</evidence>
<accession>A0A452EPK6</accession>
<dbReference type="AlphaFoldDB" id="A0A452EPK6"/>
<dbReference type="STRING" id="9925.ENSCHIP00000014013"/>
<proteinExistence type="predicted"/>